<evidence type="ECO:0000256" key="4">
    <source>
        <dbReference type="ARBA" id="ARBA00022723"/>
    </source>
</evidence>
<dbReference type="Proteomes" id="UP001066276">
    <property type="component" value="Chromosome 3_2"/>
</dbReference>
<evidence type="ECO:0000256" key="3">
    <source>
        <dbReference type="ARBA" id="ARBA00022605"/>
    </source>
</evidence>
<dbReference type="GO" id="GO:0019509">
    <property type="term" value="P:L-methionine salvage from methylthioadenosine"/>
    <property type="evidence" value="ECO:0007669"/>
    <property type="project" value="UniProtKB-UniRule"/>
</dbReference>
<keyword evidence="5 9" id="KW-0862">Zinc</keyword>
<feature type="binding site" evidence="9">
    <location>
        <position position="325"/>
    </location>
    <ligand>
        <name>Zn(2+)</name>
        <dbReference type="ChEBI" id="CHEBI:29105"/>
    </ligand>
</feature>
<evidence type="ECO:0000256" key="10">
    <source>
        <dbReference type="SAM" id="MobiDB-lite"/>
    </source>
</evidence>
<comment type="subcellular location">
    <subcellularLocation>
        <location evidence="9">Cytoplasm</location>
    </subcellularLocation>
</comment>
<keyword evidence="3 9" id="KW-0028">Amino-acid biosynthesis</keyword>
<feature type="compositionally biased region" description="Basic and acidic residues" evidence="10">
    <location>
        <begin position="175"/>
        <end position="186"/>
    </location>
</feature>
<dbReference type="InterPro" id="IPR027514">
    <property type="entry name" value="Salvage_MtnB_euk"/>
</dbReference>
<dbReference type="InterPro" id="IPR036409">
    <property type="entry name" value="Aldolase_II/adducin_N_sf"/>
</dbReference>
<keyword evidence="2 9" id="KW-0963">Cytoplasm</keyword>
<comment type="pathway">
    <text evidence="9">Amino-acid biosynthesis; L-methionine biosynthesis via salvage pathway; L-methionine from S-methyl-5-thio-alpha-D-ribose 1-phosphate: step 2/6.</text>
</comment>
<feature type="binding site" evidence="9">
    <location>
        <position position="307"/>
    </location>
    <ligand>
        <name>substrate</name>
    </ligand>
</feature>
<organism evidence="12 13">
    <name type="scientific">Pleurodeles waltl</name>
    <name type="common">Iberian ribbed newt</name>
    <dbReference type="NCBI Taxonomy" id="8319"/>
    <lineage>
        <taxon>Eukaryota</taxon>
        <taxon>Metazoa</taxon>
        <taxon>Chordata</taxon>
        <taxon>Craniata</taxon>
        <taxon>Vertebrata</taxon>
        <taxon>Euteleostomi</taxon>
        <taxon>Amphibia</taxon>
        <taxon>Batrachia</taxon>
        <taxon>Caudata</taxon>
        <taxon>Salamandroidea</taxon>
        <taxon>Salamandridae</taxon>
        <taxon>Pleurodelinae</taxon>
        <taxon>Pleurodeles</taxon>
    </lineage>
</organism>
<dbReference type="SUPFAM" id="SSF53639">
    <property type="entry name" value="AraD/HMP-PK domain-like"/>
    <property type="match status" value="1"/>
</dbReference>
<evidence type="ECO:0000313" key="12">
    <source>
        <dbReference type="EMBL" id="KAJ1182283.1"/>
    </source>
</evidence>
<comment type="similarity">
    <text evidence="1">Belongs to the aldolase class II family. Adducin subfamily.</text>
</comment>
<comment type="cofactor">
    <cofactor evidence="9">
        <name>Zn(2+)</name>
        <dbReference type="ChEBI" id="CHEBI:29105"/>
    </cofactor>
    <text evidence="9">Binds 1 zinc ion per subunit.</text>
</comment>
<gene>
    <name evidence="9" type="primary">APIP</name>
    <name evidence="12" type="ORF">NDU88_007476</name>
</gene>
<comment type="function">
    <text evidence="8">Catalyzes the dehydration of methylthioribulose-1-phosphate (MTRu-1-P) into 2,3-diketo-5-methylthiopentyl-1-phosphate (DK-MTP-1-P). Functions in the methionine salvage pathway, which plays a key role in cancer, apoptosis, microbial proliferation and inflammation. May inhibit the CASP1-related inflammatory response (pyroptosis), the CASP9-dependent apoptotic pathway and the cytochrome c-dependent and APAF1-mediated cell death.</text>
</comment>
<dbReference type="GO" id="GO:0008270">
    <property type="term" value="F:zinc ion binding"/>
    <property type="evidence" value="ECO:0007669"/>
    <property type="project" value="UniProtKB-UniRule"/>
</dbReference>
<protein>
    <recommendedName>
        <fullName evidence="9">Methylthioribulose-1-phosphate dehydratase</fullName>
        <shortName evidence="9">MTRu-1-P dehydratase</shortName>
        <ecNumber evidence="9">4.2.1.109</ecNumber>
    </recommendedName>
    <alternativeName>
        <fullName evidence="9">APAF1-interacting protein homolog</fullName>
    </alternativeName>
</protein>
<dbReference type="GO" id="GO:0046570">
    <property type="term" value="F:methylthioribulose 1-phosphate dehydratase activity"/>
    <property type="evidence" value="ECO:0007669"/>
    <property type="project" value="UniProtKB-UniRule"/>
</dbReference>
<comment type="function">
    <text evidence="9">Catalyzes the dehydration of methylthioribulose-1-phosphate (MTRu-1-P) into 2,3-diketo-5-methylthiopentyl-1-phosphate (DK-MTP-1-P). Functions in the methionine salvage pathway. May play a role in apoptosis.</text>
</comment>
<reference evidence="12" key="1">
    <citation type="journal article" date="2022" name="bioRxiv">
        <title>Sequencing and chromosome-scale assembly of the giantPleurodeles waltlgenome.</title>
        <authorList>
            <person name="Brown T."/>
            <person name="Elewa A."/>
            <person name="Iarovenko S."/>
            <person name="Subramanian E."/>
            <person name="Araus A.J."/>
            <person name="Petzold A."/>
            <person name="Susuki M."/>
            <person name="Suzuki K.-i.T."/>
            <person name="Hayashi T."/>
            <person name="Toyoda A."/>
            <person name="Oliveira C."/>
            <person name="Osipova E."/>
            <person name="Leigh N.D."/>
            <person name="Simon A."/>
            <person name="Yun M.H."/>
        </authorList>
    </citation>
    <scope>NUCLEOTIDE SEQUENCE</scope>
    <source>
        <strain evidence="12">20211129_DDA</strain>
        <tissue evidence="12">Liver</tissue>
    </source>
</reference>
<dbReference type="GO" id="GO:0005737">
    <property type="term" value="C:cytoplasm"/>
    <property type="evidence" value="ECO:0007669"/>
    <property type="project" value="UniProtKB-SubCell"/>
</dbReference>
<dbReference type="InterPro" id="IPR001303">
    <property type="entry name" value="Aldolase_II/adducin_N"/>
</dbReference>
<evidence type="ECO:0000256" key="2">
    <source>
        <dbReference type="ARBA" id="ARBA00022490"/>
    </source>
</evidence>
<comment type="caution">
    <text evidence="12">The sequence shown here is derived from an EMBL/GenBank/DDBJ whole genome shotgun (WGS) entry which is preliminary data.</text>
</comment>
<dbReference type="EC" id="4.2.1.109" evidence="9"/>
<keyword evidence="4 9" id="KW-0479">Metal-binding</keyword>
<dbReference type="InterPro" id="IPR017714">
    <property type="entry name" value="MethylthioRu-1-P_deHdtase_MtnB"/>
</dbReference>
<keyword evidence="6 9" id="KW-0486">Methionine biosynthesis</keyword>
<comment type="similarity">
    <text evidence="9">Belongs to the aldolase class II family. MtnB subfamily.</text>
</comment>
<comment type="catalytic activity">
    <reaction evidence="9">
        <text>5-(methylsulfanyl)-D-ribulose 1-phosphate = 5-methylsulfanyl-2,3-dioxopentyl phosphate + H2O</text>
        <dbReference type="Rhea" id="RHEA:15549"/>
        <dbReference type="ChEBI" id="CHEBI:15377"/>
        <dbReference type="ChEBI" id="CHEBI:58548"/>
        <dbReference type="ChEBI" id="CHEBI:58828"/>
        <dbReference type="EC" id="4.2.1.109"/>
    </reaction>
</comment>
<dbReference type="PANTHER" id="PTHR10640">
    <property type="entry name" value="METHYLTHIORIBULOSE-1-PHOSPHATE DEHYDRATASE"/>
    <property type="match status" value="1"/>
</dbReference>
<name>A0AAV7U071_PLEWA</name>
<evidence type="ECO:0000256" key="6">
    <source>
        <dbReference type="ARBA" id="ARBA00023167"/>
    </source>
</evidence>
<dbReference type="Gene3D" id="3.40.225.10">
    <property type="entry name" value="Class II aldolase/adducin N-terminal domain"/>
    <property type="match status" value="1"/>
</dbReference>
<dbReference type="SMART" id="SM01007">
    <property type="entry name" value="Aldolase_II"/>
    <property type="match status" value="1"/>
</dbReference>
<dbReference type="AlphaFoldDB" id="A0AAV7U071"/>
<sequence length="452" mass="50958">MGGGAQDPQFTPFVLGISREVRNRPVGTSDGRLHRKGKEFICEAIAAAHSDYLAPFKMIELLLCLNARMCRLEKTVDQELTKSQCCPTPNCTGEESAVKECEPNLCIMQSCSVSECKNEDAFWKKSYADQSISITESEDKFEKKVAAPNYSNANCERDNRFEKMPPAAQSCSNTNRDRKGQLEKTPSEAMSCPIIKSEKDDQFEKTPPMALNSPSSPITECDKKVQFKEDKTHPRNLIPELCRQFYHLGWVTGTGGGISIKLGDEIYIAPSGVQKERMEPEDLFVCDMEERDLCSPPAYKNLRKSQCTPLFMNAYTMRGAGAVIHTHSKSAVMATLLFPGKEFRITHQEMIKGIKKGTSGGYYRYDDMLVVPIIENTPEEKDLTFRMVEAICDYPESCAVLVRRHGIYVWGDTWEKAKIMCECYDYLFDIAIQMKQHGLDPAECPTEEKGIE</sequence>
<evidence type="ECO:0000259" key="11">
    <source>
        <dbReference type="SMART" id="SM01007"/>
    </source>
</evidence>
<dbReference type="Pfam" id="PF00596">
    <property type="entry name" value="Aldolase_II"/>
    <property type="match status" value="1"/>
</dbReference>
<keyword evidence="7 9" id="KW-0456">Lyase</keyword>
<dbReference type="HAMAP" id="MF_03116">
    <property type="entry name" value="Salvage_MtnB_euk"/>
    <property type="match status" value="1"/>
</dbReference>
<evidence type="ECO:0000256" key="9">
    <source>
        <dbReference type="HAMAP-Rule" id="MF_03116"/>
    </source>
</evidence>
<feature type="binding site" evidence="9">
    <location>
        <position position="327"/>
    </location>
    <ligand>
        <name>Zn(2+)</name>
        <dbReference type="ChEBI" id="CHEBI:29105"/>
    </ligand>
</feature>
<keyword evidence="13" id="KW-1185">Reference proteome</keyword>
<dbReference type="EMBL" id="JANPWB010000006">
    <property type="protein sequence ID" value="KAJ1182283.1"/>
    <property type="molecule type" value="Genomic_DNA"/>
</dbReference>
<evidence type="ECO:0000256" key="5">
    <source>
        <dbReference type="ARBA" id="ARBA00022833"/>
    </source>
</evidence>
<dbReference type="NCBIfam" id="TIGR03328">
    <property type="entry name" value="salvage_mtnB"/>
    <property type="match status" value="1"/>
</dbReference>
<evidence type="ECO:0000313" key="13">
    <source>
        <dbReference type="Proteomes" id="UP001066276"/>
    </source>
</evidence>
<feature type="domain" description="Class II aldolase/adducin N-terminal" evidence="11">
    <location>
        <begin position="236"/>
        <end position="432"/>
    </location>
</feature>
<evidence type="ECO:0000256" key="8">
    <source>
        <dbReference type="ARBA" id="ARBA00060021"/>
    </source>
</evidence>
<accession>A0AAV7U071</accession>
<keyword evidence="9" id="KW-0053">Apoptosis</keyword>
<feature type="region of interest" description="Disordered" evidence="10">
    <location>
        <begin position="165"/>
        <end position="188"/>
    </location>
</feature>
<feature type="active site" description="Proton donor/acceptor" evidence="9">
    <location>
        <position position="349"/>
    </location>
</feature>
<evidence type="ECO:0000256" key="7">
    <source>
        <dbReference type="ARBA" id="ARBA00023239"/>
    </source>
</evidence>
<dbReference type="GO" id="GO:0006915">
    <property type="term" value="P:apoptotic process"/>
    <property type="evidence" value="ECO:0007669"/>
    <property type="project" value="UniProtKB-KW"/>
</dbReference>
<dbReference type="PANTHER" id="PTHR10640:SF7">
    <property type="entry name" value="METHYLTHIORIBULOSE-1-PHOSPHATE DEHYDRATASE"/>
    <property type="match status" value="1"/>
</dbReference>
<dbReference type="FunFam" id="3.40.225.10:FF:000003">
    <property type="entry name" value="Methylthioribulose-1-phosphate dehydratase"/>
    <property type="match status" value="1"/>
</dbReference>
<evidence type="ECO:0000256" key="1">
    <source>
        <dbReference type="ARBA" id="ARBA00006274"/>
    </source>
</evidence>
<proteinExistence type="inferred from homology"/>
<feature type="binding site" evidence="9">
    <location>
        <position position="405"/>
    </location>
    <ligand>
        <name>Zn(2+)</name>
        <dbReference type="ChEBI" id="CHEBI:29105"/>
    </ligand>
</feature>